<keyword evidence="3" id="KW-1185">Reference proteome</keyword>
<evidence type="ECO:0000313" key="2">
    <source>
        <dbReference type="EMBL" id="EPZ31616.1"/>
    </source>
</evidence>
<reference evidence="2 3" key="1">
    <citation type="journal article" date="2013" name="Curr. Biol.">
        <title>Shared signatures of parasitism and phylogenomics unite Cryptomycota and microsporidia.</title>
        <authorList>
            <person name="James T.Y."/>
            <person name="Pelin A."/>
            <person name="Bonen L."/>
            <person name="Ahrendt S."/>
            <person name="Sain D."/>
            <person name="Corradi N."/>
            <person name="Stajich J.E."/>
        </authorList>
    </citation>
    <scope>NUCLEOTIDE SEQUENCE [LARGE SCALE GENOMIC DNA]</scope>
    <source>
        <strain evidence="2 3">CSF55</strain>
    </source>
</reference>
<feature type="compositionally biased region" description="Basic and acidic residues" evidence="1">
    <location>
        <begin position="121"/>
        <end position="131"/>
    </location>
</feature>
<dbReference type="HOGENOM" id="CLU_874804_0_0_1"/>
<accession>A0A075ASE2</accession>
<gene>
    <name evidence="2" type="ORF">O9G_000095</name>
</gene>
<feature type="region of interest" description="Disordered" evidence="1">
    <location>
        <begin position="112"/>
        <end position="132"/>
    </location>
</feature>
<dbReference type="AlphaFoldDB" id="A0A075ASE2"/>
<protein>
    <submittedName>
        <fullName evidence="2">Uncharacterized protein</fullName>
    </submittedName>
</protein>
<evidence type="ECO:0000313" key="3">
    <source>
        <dbReference type="Proteomes" id="UP000030755"/>
    </source>
</evidence>
<sequence length="318" mass="36613">MNSTTGLNDNMRQTLFLALEALVDNDNLIPNINIRKKSSLLYPLMTENSAKTITSTTKRRRDTTPTSPFLSQDFKALKISPSFEMDRRKAEDEDPTEELTIESMINTQKSRSLLKSPISRRKNESANRTRPENQFTVNSIMDSPPLSSVLLTEQIDLIDNSFSITDSDIQHFENVVSKPYPFSENIDMDVNEILQFSHNHSAIFEFALSTNNPSHEKVIRWVNATWLSCIDRIKSSTSQNFSAFSEKEIVMALMEDISNKVVRYNSSLYTDSLLIKILELTVFHLQKVSIEYSETIKKQSKSKIMEYFQQYFEVPFLC</sequence>
<evidence type="ECO:0000256" key="1">
    <source>
        <dbReference type="SAM" id="MobiDB-lite"/>
    </source>
</evidence>
<organism evidence="2 3">
    <name type="scientific">Rozella allomycis (strain CSF55)</name>
    <dbReference type="NCBI Taxonomy" id="988480"/>
    <lineage>
        <taxon>Eukaryota</taxon>
        <taxon>Fungi</taxon>
        <taxon>Fungi incertae sedis</taxon>
        <taxon>Cryptomycota</taxon>
        <taxon>Cryptomycota incertae sedis</taxon>
        <taxon>Rozella</taxon>
    </lineage>
</organism>
<dbReference type="Proteomes" id="UP000030755">
    <property type="component" value="Unassembled WGS sequence"/>
</dbReference>
<dbReference type="EMBL" id="KE561209">
    <property type="protein sequence ID" value="EPZ31616.1"/>
    <property type="molecule type" value="Genomic_DNA"/>
</dbReference>
<name>A0A075ASE2_ROZAC</name>
<proteinExistence type="predicted"/>